<dbReference type="PROSITE" id="PS51318">
    <property type="entry name" value="TAT"/>
    <property type="match status" value="1"/>
</dbReference>
<feature type="active site" description="Nucleophile" evidence="7">
    <location>
        <position position="340"/>
    </location>
</feature>
<organism evidence="10 11">
    <name type="scientific">Nocardia cerradoensis</name>
    <dbReference type="NCBI Taxonomy" id="85688"/>
    <lineage>
        <taxon>Bacteria</taxon>
        <taxon>Bacillati</taxon>
        <taxon>Actinomycetota</taxon>
        <taxon>Actinomycetes</taxon>
        <taxon>Mycobacteriales</taxon>
        <taxon>Nocardiaceae</taxon>
        <taxon>Nocardia</taxon>
    </lineage>
</organism>
<dbReference type="InterPro" id="IPR005490">
    <property type="entry name" value="LD_TPept_cat_dom"/>
</dbReference>
<dbReference type="InterPro" id="IPR050979">
    <property type="entry name" value="LD-transpeptidase"/>
</dbReference>
<dbReference type="GO" id="GO:0071972">
    <property type="term" value="F:peptidoglycan L,D-transpeptidase activity"/>
    <property type="evidence" value="ECO:0007669"/>
    <property type="project" value="TreeGrafter"/>
</dbReference>
<dbReference type="UniPathway" id="UPA00219"/>
<evidence type="ECO:0000256" key="7">
    <source>
        <dbReference type="PROSITE-ProRule" id="PRU01373"/>
    </source>
</evidence>
<evidence type="ECO:0000256" key="3">
    <source>
        <dbReference type="ARBA" id="ARBA00022960"/>
    </source>
</evidence>
<dbReference type="PANTHER" id="PTHR30582">
    <property type="entry name" value="L,D-TRANSPEPTIDASE"/>
    <property type="match status" value="1"/>
</dbReference>
<name>A0A231H4H2_9NOCA</name>
<keyword evidence="4 7" id="KW-0573">Peptidoglycan synthesis</keyword>
<keyword evidence="6 7" id="KW-0961">Cell wall biogenesis/degradation</keyword>
<feature type="chain" id="PRO_5039193103" evidence="8">
    <location>
        <begin position="23"/>
        <end position="415"/>
    </location>
</feature>
<dbReference type="CDD" id="cd13432">
    <property type="entry name" value="LDT_IgD_like_2"/>
    <property type="match status" value="1"/>
</dbReference>
<keyword evidence="11" id="KW-1185">Reference proteome</keyword>
<dbReference type="GO" id="GO:0018104">
    <property type="term" value="P:peptidoglycan-protein cross-linking"/>
    <property type="evidence" value="ECO:0007669"/>
    <property type="project" value="TreeGrafter"/>
</dbReference>
<dbReference type="AlphaFoldDB" id="A0A231H4H2"/>
<dbReference type="Pfam" id="PF17964">
    <property type="entry name" value="Big_10"/>
    <property type="match status" value="1"/>
</dbReference>
<comment type="caution">
    <text evidence="10">The sequence shown here is derived from an EMBL/GenBank/DDBJ whole genome shotgun (WGS) entry which is preliminary data.</text>
</comment>
<evidence type="ECO:0000259" key="9">
    <source>
        <dbReference type="PROSITE" id="PS52029"/>
    </source>
</evidence>
<dbReference type="Gene3D" id="2.60.40.3710">
    <property type="match status" value="1"/>
</dbReference>
<sequence>MNIRGIAGRRAVLAGAGQLAVAALVAGCSGSGGSGSSAPKESGPVAKLTFEPGSGAADVNPVAPVSVTVISGRIDRVALTNPDGKQVTGTLSPDGSSFKVTEPLGYGVTYTWSGTAVGTDNKPVTIESKLTTLAPKQTVPATINIGDGQEVGIAAPIILQFKKHVENKEAVEKALTVTTTPAAEGGWAWLPDENGGSRAHWRPRNYWAPGTTVAFAAKLYGLDLGGGAYGNSDLSSQFTIGRSQIVKGYAPSHRVQVIRDGSTLFDFACSYGEGNEARNVTRSGIHVVTEKYEDFLMSNPPFYTNVRERWAVRISNNGEFIHANPESASAQGNTNVTNGCINLSTGDAQQYFPTAMYGDPVEVTGTSIALSAADGDLYDWTIDWDTWKTMSAIQGEPAPVVSATPVAPGPVRGGS</sequence>
<protein>
    <submittedName>
        <fullName evidence="10">L,D-transpeptidase 5</fullName>
        <ecNumber evidence="10">2.3.2.-</ecNumber>
    </submittedName>
</protein>
<dbReference type="PROSITE" id="PS52029">
    <property type="entry name" value="LD_TPASE"/>
    <property type="match status" value="1"/>
</dbReference>
<keyword evidence="2 10" id="KW-0808">Transferase</keyword>
<dbReference type="CDD" id="cd16913">
    <property type="entry name" value="YkuD_like"/>
    <property type="match status" value="1"/>
</dbReference>
<feature type="domain" description="L,D-TPase catalytic" evidence="9">
    <location>
        <begin position="244"/>
        <end position="364"/>
    </location>
</feature>
<dbReference type="SUPFAM" id="SSF141523">
    <property type="entry name" value="L,D-transpeptidase catalytic domain-like"/>
    <property type="match status" value="1"/>
</dbReference>
<dbReference type="InterPro" id="IPR006311">
    <property type="entry name" value="TAT_signal"/>
</dbReference>
<keyword evidence="8" id="KW-0732">Signal</keyword>
<evidence type="ECO:0000256" key="6">
    <source>
        <dbReference type="ARBA" id="ARBA00023316"/>
    </source>
</evidence>
<dbReference type="GO" id="GO:0016746">
    <property type="term" value="F:acyltransferase activity"/>
    <property type="evidence" value="ECO:0007669"/>
    <property type="project" value="UniProtKB-KW"/>
</dbReference>
<evidence type="ECO:0000256" key="1">
    <source>
        <dbReference type="ARBA" id="ARBA00004752"/>
    </source>
</evidence>
<keyword evidence="3 7" id="KW-0133">Cell shape</keyword>
<evidence type="ECO:0000256" key="5">
    <source>
        <dbReference type="ARBA" id="ARBA00023315"/>
    </source>
</evidence>
<evidence type="ECO:0000313" key="10">
    <source>
        <dbReference type="EMBL" id="OXR43755.1"/>
    </source>
</evidence>
<dbReference type="GO" id="GO:0005576">
    <property type="term" value="C:extracellular region"/>
    <property type="evidence" value="ECO:0007669"/>
    <property type="project" value="TreeGrafter"/>
</dbReference>
<dbReference type="InterPro" id="IPR038063">
    <property type="entry name" value="Transpep_catalytic_dom"/>
</dbReference>
<dbReference type="PROSITE" id="PS51257">
    <property type="entry name" value="PROKAR_LIPOPROTEIN"/>
    <property type="match status" value="1"/>
</dbReference>
<feature type="active site" description="Proton donor/acceptor" evidence="7">
    <location>
        <position position="322"/>
    </location>
</feature>
<dbReference type="PANTHER" id="PTHR30582:SF2">
    <property type="entry name" value="L,D-TRANSPEPTIDASE YCIB-RELATED"/>
    <property type="match status" value="1"/>
</dbReference>
<reference evidence="10 11" key="1">
    <citation type="submission" date="2017-07" db="EMBL/GenBank/DDBJ databases">
        <title>First draft Genome Sequence of Nocardia cerradoensis isolated from human infection.</title>
        <authorList>
            <person name="Carrasco G."/>
        </authorList>
    </citation>
    <scope>NUCLEOTIDE SEQUENCE [LARGE SCALE GENOMIC DNA]</scope>
    <source>
        <strain evidence="10 11">CNM20130759</strain>
    </source>
</reference>
<evidence type="ECO:0000256" key="4">
    <source>
        <dbReference type="ARBA" id="ARBA00022984"/>
    </source>
</evidence>
<dbReference type="Pfam" id="PF03734">
    <property type="entry name" value="YkuD"/>
    <property type="match status" value="1"/>
</dbReference>
<gene>
    <name evidence="10" type="primary">lprQ</name>
    <name evidence="10" type="ORF">B7C42_03990</name>
</gene>
<comment type="pathway">
    <text evidence="1 7">Cell wall biogenesis; peptidoglycan biosynthesis.</text>
</comment>
<dbReference type="GO" id="GO:0008360">
    <property type="term" value="P:regulation of cell shape"/>
    <property type="evidence" value="ECO:0007669"/>
    <property type="project" value="UniProtKB-UniRule"/>
</dbReference>
<evidence type="ECO:0000256" key="8">
    <source>
        <dbReference type="SAM" id="SignalP"/>
    </source>
</evidence>
<dbReference type="EC" id="2.3.2.-" evidence="10"/>
<evidence type="ECO:0000313" key="11">
    <source>
        <dbReference type="Proteomes" id="UP000215506"/>
    </source>
</evidence>
<keyword evidence="5 10" id="KW-0012">Acyltransferase</keyword>
<dbReference type="Gene3D" id="2.40.440.10">
    <property type="entry name" value="L,D-transpeptidase catalytic domain-like"/>
    <property type="match status" value="1"/>
</dbReference>
<accession>A0A231H4H2</accession>
<feature type="signal peptide" evidence="8">
    <location>
        <begin position="1"/>
        <end position="22"/>
    </location>
</feature>
<dbReference type="Gene3D" id="2.60.40.3780">
    <property type="match status" value="1"/>
</dbReference>
<proteinExistence type="predicted"/>
<dbReference type="InterPro" id="IPR041280">
    <property type="entry name" value="Big_10"/>
</dbReference>
<evidence type="ECO:0000256" key="2">
    <source>
        <dbReference type="ARBA" id="ARBA00022679"/>
    </source>
</evidence>
<dbReference type="GO" id="GO:0071555">
    <property type="term" value="P:cell wall organization"/>
    <property type="evidence" value="ECO:0007669"/>
    <property type="project" value="UniProtKB-UniRule"/>
</dbReference>
<dbReference type="Proteomes" id="UP000215506">
    <property type="component" value="Unassembled WGS sequence"/>
</dbReference>
<dbReference type="EMBL" id="NGAF01000008">
    <property type="protein sequence ID" value="OXR43755.1"/>
    <property type="molecule type" value="Genomic_DNA"/>
</dbReference>